<accession>A0A934Q9F7</accession>
<dbReference type="InterPro" id="IPR051122">
    <property type="entry name" value="SDR_DHRS6-like"/>
</dbReference>
<dbReference type="RefSeq" id="WP_200115216.1">
    <property type="nucleotide sequence ID" value="NZ_JAEHOH010000010.1"/>
</dbReference>
<protein>
    <submittedName>
        <fullName evidence="3">SDR family oxidoreductase</fullName>
    </submittedName>
</protein>
<dbReference type="InterPro" id="IPR020904">
    <property type="entry name" value="Sc_DH/Rdtase_CS"/>
</dbReference>
<comment type="similarity">
    <text evidence="1">Belongs to the short-chain dehydrogenases/reductases (SDR) family.</text>
</comment>
<dbReference type="InterPro" id="IPR036291">
    <property type="entry name" value="NAD(P)-bd_dom_sf"/>
</dbReference>
<evidence type="ECO:0000313" key="3">
    <source>
        <dbReference type="EMBL" id="MBK0419079.1"/>
    </source>
</evidence>
<keyword evidence="2" id="KW-0560">Oxidoreductase</keyword>
<dbReference type="AlphaFoldDB" id="A0A934Q9F7"/>
<dbReference type="GO" id="GO:0016491">
    <property type="term" value="F:oxidoreductase activity"/>
    <property type="evidence" value="ECO:0007669"/>
    <property type="project" value="UniProtKB-KW"/>
</dbReference>
<dbReference type="PANTHER" id="PTHR43477:SF1">
    <property type="entry name" value="DIHYDROANTICAPSIN 7-DEHYDROGENASE"/>
    <property type="match status" value="1"/>
</dbReference>
<dbReference type="Pfam" id="PF13561">
    <property type="entry name" value="adh_short_C2"/>
    <property type="match status" value="1"/>
</dbReference>
<evidence type="ECO:0000256" key="1">
    <source>
        <dbReference type="ARBA" id="ARBA00006484"/>
    </source>
</evidence>
<dbReference type="EMBL" id="JAEHOH010000010">
    <property type="protein sequence ID" value="MBK0419079.1"/>
    <property type="molecule type" value="Genomic_DNA"/>
</dbReference>
<dbReference type="Proteomes" id="UP000608530">
    <property type="component" value="Unassembled WGS sequence"/>
</dbReference>
<keyword evidence="4" id="KW-1185">Reference proteome</keyword>
<dbReference type="InterPro" id="IPR002347">
    <property type="entry name" value="SDR_fam"/>
</dbReference>
<sequence>MNSSSTPRMPVDYEAAGALAGLFRLDGRKVVVLGAAGGIGQTVAVGLAAFGAHIVAVDRSDELAESAAEAIGAAGGSVEAQACDMMDSSSIAALVEAHSDAESVVIMPAALVRKRLIDQTEEEIDFQLALNIKYTLLIARGFAAKMAERGHGSIVAMSSVRAQVVETHSGMYSASKAALILMMKSLALEFGAEGVRFNTIAPSPVATPLTADVRAKQEWVDQVSERSLLKRWAQPADFVGPVVFLVSDASAFITGADIVVDGGWTSTDGMARAES</sequence>
<organism evidence="3 4">
    <name type="scientific">Leucobacter chromiisoli</name>
    <dbReference type="NCBI Taxonomy" id="2796471"/>
    <lineage>
        <taxon>Bacteria</taxon>
        <taxon>Bacillati</taxon>
        <taxon>Actinomycetota</taxon>
        <taxon>Actinomycetes</taxon>
        <taxon>Micrococcales</taxon>
        <taxon>Microbacteriaceae</taxon>
        <taxon>Leucobacter</taxon>
    </lineage>
</organism>
<dbReference type="PROSITE" id="PS00061">
    <property type="entry name" value="ADH_SHORT"/>
    <property type="match status" value="1"/>
</dbReference>
<comment type="caution">
    <text evidence="3">The sequence shown here is derived from an EMBL/GenBank/DDBJ whole genome shotgun (WGS) entry which is preliminary data.</text>
</comment>
<proteinExistence type="inferred from homology"/>
<name>A0A934Q9F7_9MICO</name>
<reference evidence="3" key="1">
    <citation type="submission" date="2020-12" db="EMBL/GenBank/DDBJ databases">
        <title>Leucobacter sp. CAS1, isolated from Chromium sludge.</title>
        <authorList>
            <person name="Xu Z."/>
        </authorList>
    </citation>
    <scope>NUCLEOTIDE SEQUENCE</scope>
    <source>
        <strain evidence="3">CSA1</strain>
    </source>
</reference>
<dbReference type="PRINTS" id="PR00081">
    <property type="entry name" value="GDHRDH"/>
</dbReference>
<gene>
    <name evidence="3" type="ORF">JD276_08525</name>
</gene>
<dbReference type="SUPFAM" id="SSF51735">
    <property type="entry name" value="NAD(P)-binding Rossmann-fold domains"/>
    <property type="match status" value="1"/>
</dbReference>
<dbReference type="Gene3D" id="3.40.50.720">
    <property type="entry name" value="NAD(P)-binding Rossmann-like Domain"/>
    <property type="match status" value="1"/>
</dbReference>
<evidence type="ECO:0000256" key="2">
    <source>
        <dbReference type="ARBA" id="ARBA00023002"/>
    </source>
</evidence>
<evidence type="ECO:0000313" key="4">
    <source>
        <dbReference type="Proteomes" id="UP000608530"/>
    </source>
</evidence>
<dbReference type="PANTHER" id="PTHR43477">
    <property type="entry name" value="DIHYDROANTICAPSIN 7-DEHYDROGENASE"/>
    <property type="match status" value="1"/>
</dbReference>